<evidence type="ECO:0000256" key="5">
    <source>
        <dbReference type="ARBA" id="ARBA00022967"/>
    </source>
</evidence>
<dbReference type="GO" id="GO:0005524">
    <property type="term" value="F:ATP binding"/>
    <property type="evidence" value="ECO:0007669"/>
    <property type="project" value="UniProtKB-KW"/>
</dbReference>
<organism evidence="10 11">
    <name type="scientific">Halomonas binhaiensis</name>
    <dbReference type="NCBI Taxonomy" id="2562282"/>
    <lineage>
        <taxon>Bacteria</taxon>
        <taxon>Pseudomonadati</taxon>
        <taxon>Pseudomonadota</taxon>
        <taxon>Gammaproteobacteria</taxon>
        <taxon>Oceanospirillales</taxon>
        <taxon>Halomonadaceae</taxon>
        <taxon>Halomonas</taxon>
    </lineage>
</organism>
<dbReference type="GO" id="GO:0005975">
    <property type="term" value="P:carbohydrate metabolic process"/>
    <property type="evidence" value="ECO:0007669"/>
    <property type="project" value="InterPro"/>
</dbReference>
<dbReference type="KEGG" id="hbh:E4T21_11740"/>
<gene>
    <name evidence="7" type="primary">potA</name>
    <name evidence="10" type="ORF">E4T21_11740</name>
</gene>
<keyword evidence="5 7" id="KW-1278">Translocase</keyword>
<keyword evidence="11" id="KW-1185">Reference proteome</keyword>
<dbReference type="GO" id="GO:0016887">
    <property type="term" value="F:ATP hydrolysis activity"/>
    <property type="evidence" value="ECO:0007669"/>
    <property type="project" value="InterPro"/>
</dbReference>
<proteinExistence type="inferred from homology"/>
<dbReference type="InterPro" id="IPR008995">
    <property type="entry name" value="Mo/tungstate-bd_C_term_dom"/>
</dbReference>
<dbReference type="Proteomes" id="UP000324285">
    <property type="component" value="Chromosome"/>
</dbReference>
<dbReference type="InterPro" id="IPR001579">
    <property type="entry name" value="Glyco_hydro_18_chit_AS"/>
</dbReference>
<dbReference type="Pfam" id="PF00005">
    <property type="entry name" value="ABC_tran"/>
    <property type="match status" value="1"/>
</dbReference>
<dbReference type="InterPro" id="IPR003439">
    <property type="entry name" value="ABC_transporter-like_ATP-bd"/>
</dbReference>
<evidence type="ECO:0000256" key="8">
    <source>
        <dbReference type="SAM" id="MobiDB-lite"/>
    </source>
</evidence>
<dbReference type="InterPro" id="IPR003593">
    <property type="entry name" value="AAA+_ATPase"/>
</dbReference>
<feature type="compositionally biased region" description="Basic and acidic residues" evidence="8">
    <location>
        <begin position="31"/>
        <end position="42"/>
    </location>
</feature>
<name>A0A5C1NNJ3_9GAMM</name>
<dbReference type="InterPro" id="IPR013611">
    <property type="entry name" value="Transp-assoc_OB_typ2"/>
</dbReference>
<keyword evidence="3 7" id="KW-0547">Nucleotide-binding</keyword>
<dbReference type="OrthoDB" id="9802264at2"/>
<evidence type="ECO:0000256" key="6">
    <source>
        <dbReference type="ARBA" id="ARBA00023136"/>
    </source>
</evidence>
<dbReference type="EMBL" id="CP038437">
    <property type="protein sequence ID" value="QEM84057.1"/>
    <property type="molecule type" value="Genomic_DNA"/>
</dbReference>
<dbReference type="PANTHER" id="PTHR42781">
    <property type="entry name" value="SPERMIDINE/PUTRESCINE IMPORT ATP-BINDING PROTEIN POTA"/>
    <property type="match status" value="1"/>
</dbReference>
<dbReference type="PROSITE" id="PS01095">
    <property type="entry name" value="GH18_1"/>
    <property type="match status" value="1"/>
</dbReference>
<dbReference type="AlphaFoldDB" id="A0A5C1NNJ3"/>
<comment type="similarity">
    <text evidence="7">Belongs to the ABC transporter superfamily. Spermidine/putrescine importer (TC 3.A.1.11.1) family.</text>
</comment>
<evidence type="ECO:0000259" key="9">
    <source>
        <dbReference type="PROSITE" id="PS50893"/>
    </source>
</evidence>
<evidence type="ECO:0000313" key="10">
    <source>
        <dbReference type="EMBL" id="QEM84057.1"/>
    </source>
</evidence>
<dbReference type="InterPro" id="IPR017871">
    <property type="entry name" value="ABC_transporter-like_CS"/>
</dbReference>
<dbReference type="PROSITE" id="PS00211">
    <property type="entry name" value="ABC_TRANSPORTER_1"/>
    <property type="match status" value="1"/>
</dbReference>
<dbReference type="GO" id="GO:0004553">
    <property type="term" value="F:hydrolase activity, hydrolyzing O-glycosyl compounds"/>
    <property type="evidence" value="ECO:0007669"/>
    <property type="project" value="InterPro"/>
</dbReference>
<keyword evidence="2 7" id="KW-1003">Cell membrane</keyword>
<dbReference type="FunFam" id="3.40.50.300:FF:000042">
    <property type="entry name" value="Maltose/maltodextrin ABC transporter, ATP-binding protein"/>
    <property type="match status" value="1"/>
</dbReference>
<dbReference type="SUPFAM" id="SSF50331">
    <property type="entry name" value="MOP-like"/>
    <property type="match status" value="1"/>
</dbReference>
<sequence length="400" mass="43766">MKNAHSGGENSLHSEGGSASLGDETGSKAQDAVHEASRENVSRRQASSIQMQGLHKRFGKDTVALNGVDLDIEAGEFFTLLGPSGCGKTTMLRILAGLEEADDGRLTIGGKDVTEVPPHHRSVNTVFQSYALFPHLSVRENLAFGLKMRGVPQAQREEKVAEIAHFIHLGDLIDRRIDQLSGGQKQRIALARALVCEPDVLLLDEPLSALDAGLRSQLQVELLRVQKRLGMTFVFVTHDQDEAMVMSDRIAVLNGGNIQQVGAPRDVYERPANAFVARFMGHDNLYRIMARQGGRLTTEIGELEVEELEIEEGNQHAAQGELVLIRPETLDLKPGRAEGVNHLPGRITERLYRGSHAEFRIEIGSVVLQATVNNRGRHLPEVGDEVTVVVAAEDLVTLSE</sequence>
<dbReference type="SUPFAM" id="SSF52540">
    <property type="entry name" value="P-loop containing nucleoside triphosphate hydrolases"/>
    <property type="match status" value="1"/>
</dbReference>
<keyword evidence="4 7" id="KW-0067">ATP-binding</keyword>
<dbReference type="InterPro" id="IPR005893">
    <property type="entry name" value="PotA-like"/>
</dbReference>
<feature type="region of interest" description="Disordered" evidence="8">
    <location>
        <begin position="1"/>
        <end position="53"/>
    </location>
</feature>
<protein>
    <recommendedName>
        <fullName evidence="7">Spermidine/putrescine import ATP-binding protein PotA</fullName>
        <ecNumber evidence="7">7.6.2.11</ecNumber>
    </recommendedName>
</protein>
<evidence type="ECO:0000256" key="3">
    <source>
        <dbReference type="ARBA" id="ARBA00022741"/>
    </source>
</evidence>
<evidence type="ECO:0000256" key="4">
    <source>
        <dbReference type="ARBA" id="ARBA00022840"/>
    </source>
</evidence>
<keyword evidence="1 7" id="KW-0813">Transport</keyword>
<evidence type="ECO:0000256" key="7">
    <source>
        <dbReference type="RuleBase" id="RU364083"/>
    </source>
</evidence>
<comment type="subunit">
    <text evidence="7">The complex is composed of two ATP-binding proteins (PotA), two transmembrane proteins (PotB and PotC) and a solute-binding protein (PotD).</text>
</comment>
<comment type="function">
    <text evidence="7">Part of the ABC transporter complex PotABCD involved in spermidine/putrescine import. Responsible for energy coupling to the transport system.</text>
</comment>
<dbReference type="NCBIfam" id="TIGR01187">
    <property type="entry name" value="potA"/>
    <property type="match status" value="1"/>
</dbReference>
<feature type="domain" description="ABC transporter" evidence="9">
    <location>
        <begin position="49"/>
        <end position="280"/>
    </location>
</feature>
<dbReference type="Gene3D" id="2.40.50.100">
    <property type="match status" value="1"/>
</dbReference>
<dbReference type="SMART" id="SM00382">
    <property type="entry name" value="AAA"/>
    <property type="match status" value="1"/>
</dbReference>
<dbReference type="Gene3D" id="3.40.50.300">
    <property type="entry name" value="P-loop containing nucleotide triphosphate hydrolases"/>
    <property type="match status" value="1"/>
</dbReference>
<dbReference type="Pfam" id="PF08402">
    <property type="entry name" value="TOBE_2"/>
    <property type="match status" value="1"/>
</dbReference>
<dbReference type="GO" id="GO:0015417">
    <property type="term" value="F:ABC-type polyamine transporter activity"/>
    <property type="evidence" value="ECO:0007669"/>
    <property type="project" value="UniProtKB-EC"/>
</dbReference>
<dbReference type="InterPro" id="IPR027417">
    <property type="entry name" value="P-loop_NTPase"/>
</dbReference>
<evidence type="ECO:0000256" key="2">
    <source>
        <dbReference type="ARBA" id="ARBA00022475"/>
    </source>
</evidence>
<dbReference type="PROSITE" id="PS50893">
    <property type="entry name" value="ABC_TRANSPORTER_2"/>
    <property type="match status" value="1"/>
</dbReference>
<comment type="catalytic activity">
    <reaction evidence="7">
        <text>ATP + H2O + polyamine-[polyamine-binding protein]Side 1 = ADP + phosphate + polyamineSide 2 + [polyamine-binding protein]Side 1.</text>
        <dbReference type="EC" id="7.6.2.11"/>
    </reaction>
</comment>
<dbReference type="GO" id="GO:0043190">
    <property type="term" value="C:ATP-binding cassette (ABC) transporter complex"/>
    <property type="evidence" value="ECO:0007669"/>
    <property type="project" value="InterPro"/>
</dbReference>
<evidence type="ECO:0000256" key="1">
    <source>
        <dbReference type="ARBA" id="ARBA00022448"/>
    </source>
</evidence>
<dbReference type="PANTHER" id="PTHR42781:SF4">
    <property type="entry name" value="SPERMIDINE_PUTRESCINE IMPORT ATP-BINDING PROTEIN POTA"/>
    <property type="match status" value="1"/>
</dbReference>
<accession>A0A5C1NNJ3</accession>
<dbReference type="EC" id="7.6.2.11" evidence="7"/>
<reference evidence="10" key="1">
    <citation type="submission" date="2021-02" db="EMBL/GenBank/DDBJ databases">
        <title>Strain Y2R2, a novel species of the genus Halomonas.</title>
        <authorList>
            <person name="Huang H."/>
        </authorList>
    </citation>
    <scope>NUCLEOTIDE SEQUENCE</scope>
    <source>
        <strain evidence="10">Y2R2</strain>
    </source>
</reference>
<keyword evidence="6 7" id="KW-0472">Membrane</keyword>
<evidence type="ECO:0000313" key="11">
    <source>
        <dbReference type="Proteomes" id="UP000324285"/>
    </source>
</evidence>
<dbReference type="InterPro" id="IPR050093">
    <property type="entry name" value="ABC_SmlMolc_Importer"/>
</dbReference>